<evidence type="ECO:0000313" key="2">
    <source>
        <dbReference type="EMBL" id="MBP2185545.1"/>
    </source>
</evidence>
<sequence>MAYLIGMIVVAQVLRYRRGVRGGGRIKIVGRDGFGAIWFIKAMVLTAFWPLTVVAWLVRRLVRRPAAGEA</sequence>
<proteinExistence type="predicted"/>
<keyword evidence="1" id="KW-0472">Membrane</keyword>
<organism evidence="2 3">
    <name type="scientific">Amycolatopsis magusensis</name>
    <dbReference type="NCBI Taxonomy" id="882444"/>
    <lineage>
        <taxon>Bacteria</taxon>
        <taxon>Bacillati</taxon>
        <taxon>Actinomycetota</taxon>
        <taxon>Actinomycetes</taxon>
        <taxon>Pseudonocardiales</taxon>
        <taxon>Pseudonocardiaceae</taxon>
        <taxon>Amycolatopsis</taxon>
    </lineage>
</organism>
<keyword evidence="1" id="KW-0812">Transmembrane</keyword>
<name>A0ABS4Q1I8_9PSEU</name>
<comment type="caution">
    <text evidence="2">The sequence shown here is derived from an EMBL/GenBank/DDBJ whole genome shotgun (WGS) entry which is preliminary data.</text>
</comment>
<accession>A0ABS4Q1I8</accession>
<keyword evidence="1" id="KW-1133">Transmembrane helix</keyword>
<evidence type="ECO:0000313" key="3">
    <source>
        <dbReference type="Proteomes" id="UP000741013"/>
    </source>
</evidence>
<keyword evidence="3" id="KW-1185">Reference proteome</keyword>
<dbReference type="Proteomes" id="UP000741013">
    <property type="component" value="Unassembled WGS sequence"/>
</dbReference>
<dbReference type="RefSeq" id="WP_209668415.1">
    <property type="nucleotide sequence ID" value="NZ_JAGGMS010000001.1"/>
</dbReference>
<protein>
    <submittedName>
        <fullName evidence="2">Uncharacterized protein</fullName>
    </submittedName>
</protein>
<feature type="transmembrane region" description="Helical" evidence="1">
    <location>
        <begin position="35"/>
        <end position="58"/>
    </location>
</feature>
<gene>
    <name evidence="2" type="ORF">JOM49_007071</name>
</gene>
<reference evidence="2 3" key="1">
    <citation type="submission" date="2021-03" db="EMBL/GenBank/DDBJ databases">
        <title>Sequencing the genomes of 1000 actinobacteria strains.</title>
        <authorList>
            <person name="Klenk H.-P."/>
        </authorList>
    </citation>
    <scope>NUCLEOTIDE SEQUENCE [LARGE SCALE GENOMIC DNA]</scope>
    <source>
        <strain evidence="2 3">DSM 45510</strain>
    </source>
</reference>
<evidence type="ECO:0000256" key="1">
    <source>
        <dbReference type="SAM" id="Phobius"/>
    </source>
</evidence>
<dbReference type="EMBL" id="JAGGMS010000001">
    <property type="protein sequence ID" value="MBP2185545.1"/>
    <property type="molecule type" value="Genomic_DNA"/>
</dbReference>